<comment type="caution">
    <text evidence="2">The sequence shown here is derived from an EMBL/GenBank/DDBJ whole genome shotgun (WGS) entry which is preliminary data.</text>
</comment>
<accession>X0X0N7</accession>
<organism evidence="2">
    <name type="scientific">marine sediment metagenome</name>
    <dbReference type="NCBI Taxonomy" id="412755"/>
    <lineage>
        <taxon>unclassified sequences</taxon>
        <taxon>metagenomes</taxon>
        <taxon>ecological metagenomes</taxon>
    </lineage>
</organism>
<dbReference type="AlphaFoldDB" id="X0X0N7"/>
<proteinExistence type="predicted"/>
<dbReference type="SUPFAM" id="SSF51182">
    <property type="entry name" value="RmlC-like cupins"/>
    <property type="match status" value="1"/>
</dbReference>
<reference evidence="2" key="1">
    <citation type="journal article" date="2014" name="Front. Microbiol.">
        <title>High frequency of phylogenetically diverse reductive dehalogenase-homologous genes in deep subseafloor sedimentary metagenomes.</title>
        <authorList>
            <person name="Kawai M."/>
            <person name="Futagami T."/>
            <person name="Toyoda A."/>
            <person name="Takaki Y."/>
            <person name="Nishi S."/>
            <person name="Hori S."/>
            <person name="Arai W."/>
            <person name="Tsubouchi T."/>
            <person name="Morono Y."/>
            <person name="Uchiyama I."/>
            <person name="Ito T."/>
            <person name="Fujiyama A."/>
            <person name="Inagaki F."/>
            <person name="Takami H."/>
        </authorList>
    </citation>
    <scope>NUCLEOTIDE SEQUENCE</scope>
    <source>
        <strain evidence="2">Expedition CK06-06</strain>
    </source>
</reference>
<dbReference type="InterPro" id="IPR051161">
    <property type="entry name" value="Mannose-6P_isomerase_type2"/>
</dbReference>
<sequence length="132" mass="15094">MFSESIIGMPKGKTAKPKVVKKPWGSFEVLSKGKDCTIKLLTVKSGEELSLQYHKHRDEFWKIISGSAKVTVGNKTKRAKLRGEFFVPRKTKHQIKAGKTGVKVLEVSFGKFSENDIVRLKDKYKRDKRKKK</sequence>
<dbReference type="EMBL" id="BARS01045027">
    <property type="protein sequence ID" value="GAG28982.1"/>
    <property type="molecule type" value="Genomic_DNA"/>
</dbReference>
<dbReference type="InterPro" id="IPR011051">
    <property type="entry name" value="RmlC_Cupin_sf"/>
</dbReference>
<dbReference type="Pfam" id="PF01050">
    <property type="entry name" value="MannoseP_isomer"/>
    <property type="match status" value="1"/>
</dbReference>
<dbReference type="InterPro" id="IPR014710">
    <property type="entry name" value="RmlC-like_jellyroll"/>
</dbReference>
<evidence type="ECO:0000259" key="1">
    <source>
        <dbReference type="Pfam" id="PF01050"/>
    </source>
</evidence>
<feature type="domain" description="Mannose-6-phosphate isomerase type II C-terminal" evidence="1">
    <location>
        <begin position="18"/>
        <end position="122"/>
    </location>
</feature>
<name>X0X0N7_9ZZZZ</name>
<dbReference type="GO" id="GO:0004475">
    <property type="term" value="F:mannose-1-phosphate guanylyltransferase (GTP) activity"/>
    <property type="evidence" value="ECO:0007669"/>
    <property type="project" value="TreeGrafter"/>
</dbReference>
<dbReference type="GO" id="GO:0009298">
    <property type="term" value="P:GDP-mannose biosynthetic process"/>
    <property type="evidence" value="ECO:0007669"/>
    <property type="project" value="TreeGrafter"/>
</dbReference>
<dbReference type="CDD" id="cd02213">
    <property type="entry name" value="cupin_PMI_typeII_C"/>
    <property type="match status" value="1"/>
</dbReference>
<dbReference type="PANTHER" id="PTHR46390:SF1">
    <property type="entry name" value="MANNOSE-1-PHOSPHATE GUANYLYLTRANSFERASE"/>
    <property type="match status" value="1"/>
</dbReference>
<dbReference type="Gene3D" id="2.60.120.10">
    <property type="entry name" value="Jelly Rolls"/>
    <property type="match status" value="1"/>
</dbReference>
<gene>
    <name evidence="2" type="ORF">S01H1_67948</name>
</gene>
<dbReference type="PANTHER" id="PTHR46390">
    <property type="entry name" value="MANNOSE-1-PHOSPHATE GUANYLYLTRANSFERASE"/>
    <property type="match status" value="1"/>
</dbReference>
<dbReference type="InterPro" id="IPR001538">
    <property type="entry name" value="Man6P_isomerase-2_C"/>
</dbReference>
<evidence type="ECO:0000313" key="2">
    <source>
        <dbReference type="EMBL" id="GAG28982.1"/>
    </source>
</evidence>
<dbReference type="GO" id="GO:0005976">
    <property type="term" value="P:polysaccharide metabolic process"/>
    <property type="evidence" value="ECO:0007669"/>
    <property type="project" value="InterPro"/>
</dbReference>
<protein>
    <recommendedName>
        <fullName evidence="1">Mannose-6-phosphate isomerase type II C-terminal domain-containing protein</fullName>
    </recommendedName>
</protein>